<dbReference type="Proteomes" id="UP000054776">
    <property type="component" value="Unassembled WGS sequence"/>
</dbReference>
<accession>A0A0V1BS90</accession>
<dbReference type="OrthoDB" id="10336924at2759"/>
<evidence type="ECO:0000313" key="2">
    <source>
        <dbReference type="Proteomes" id="UP000054776"/>
    </source>
</evidence>
<reference evidence="1 2" key="1">
    <citation type="submission" date="2015-01" db="EMBL/GenBank/DDBJ databases">
        <title>Evolution of Trichinella species and genotypes.</title>
        <authorList>
            <person name="Korhonen P.K."/>
            <person name="Edoardo P."/>
            <person name="Giuseppe L.R."/>
            <person name="Gasser R.B."/>
        </authorList>
    </citation>
    <scope>NUCLEOTIDE SEQUENCE [LARGE SCALE GENOMIC DNA]</scope>
    <source>
        <strain evidence="1">ISS3</strain>
    </source>
</reference>
<evidence type="ECO:0000313" key="1">
    <source>
        <dbReference type="EMBL" id="KRY39564.1"/>
    </source>
</evidence>
<sequence>MGKNHFKILILFQINSSAYEVFYTIYTMIRIASKDRKQENKEKTLDSAESLTYTAQNLYVYFILDASTRFFVLNEAPDVIVEPLKFEMWITFDDFNSKY</sequence>
<proteinExistence type="predicted"/>
<protein>
    <submittedName>
        <fullName evidence="1">Uncharacterized protein</fullName>
    </submittedName>
</protein>
<name>A0A0V1BS90_TRISP</name>
<keyword evidence="2" id="KW-1185">Reference proteome</keyword>
<dbReference type="InParanoid" id="A0A0V1BS90"/>
<dbReference type="AlphaFoldDB" id="A0A0V1BS90"/>
<comment type="caution">
    <text evidence="1">The sequence shown here is derived from an EMBL/GenBank/DDBJ whole genome shotgun (WGS) entry which is preliminary data.</text>
</comment>
<organism evidence="1 2">
    <name type="scientific">Trichinella spiralis</name>
    <name type="common">Trichina worm</name>
    <dbReference type="NCBI Taxonomy" id="6334"/>
    <lineage>
        <taxon>Eukaryota</taxon>
        <taxon>Metazoa</taxon>
        <taxon>Ecdysozoa</taxon>
        <taxon>Nematoda</taxon>
        <taxon>Enoplea</taxon>
        <taxon>Dorylaimia</taxon>
        <taxon>Trichinellida</taxon>
        <taxon>Trichinellidae</taxon>
        <taxon>Trichinella</taxon>
    </lineage>
</organism>
<gene>
    <name evidence="1" type="ORF">T01_3043</name>
</gene>
<dbReference type="EMBL" id="JYDH01000018">
    <property type="protein sequence ID" value="KRY39564.1"/>
    <property type="molecule type" value="Genomic_DNA"/>
</dbReference>